<keyword evidence="2" id="KW-0479">Metal-binding</keyword>
<reference evidence="6 7" key="5">
    <citation type="journal article" date="2010" name="Appl. Environ. Microbiol.">
        <title>phrR-like gene praR of Azorhizobium caulinodans ORS571 is essential for symbiosis with Sesbania rostrata and is involved in expression of reb genes.</title>
        <authorList>
            <person name="Akiba N."/>
            <person name="Aono T."/>
            <person name="Toyazaki H."/>
            <person name="Sato S."/>
            <person name="Oyaizu H."/>
        </authorList>
    </citation>
    <scope>NUCLEOTIDE SEQUENCE [LARGE SCALE GENOMIC DNA]</scope>
    <source>
        <strain evidence="7">ATCC 43989 / DSM 5975 / JCM 20966 / LMG 6465 / NBRC 14845 / NCIMB 13405 / ORS 571</strain>
    </source>
</reference>
<dbReference type="CDD" id="cd03467">
    <property type="entry name" value="Rieske"/>
    <property type="match status" value="1"/>
</dbReference>
<dbReference type="InterPro" id="IPR036922">
    <property type="entry name" value="Rieske_2Fe-2S_sf"/>
</dbReference>
<dbReference type="RefSeq" id="WP_012171929.1">
    <property type="nucleotide sequence ID" value="NC_009937.1"/>
</dbReference>
<keyword evidence="3" id="KW-0408">Iron</keyword>
<dbReference type="AlphaFoldDB" id="A8IIH2"/>
<keyword evidence="4" id="KW-0411">Iron-sulfur</keyword>
<dbReference type="HOGENOM" id="CLU_055690_4_0_5"/>
<reference evidence="6 7" key="4">
    <citation type="journal article" date="2009" name="Appl. Environ. Microbiol.">
        <title>Comparative genome-wide transcriptional profiling of Azorhizobium caulinodans ORS571 grown under free-living and symbiotic conditions.</title>
        <authorList>
            <person name="Tsukada S."/>
            <person name="Aono T."/>
            <person name="Akiba N."/>
            <person name="Lee KB."/>
            <person name="Liu CT."/>
            <person name="Toyazaki H."/>
            <person name="Oyaizu H."/>
        </authorList>
    </citation>
    <scope>NUCLEOTIDE SEQUENCE [LARGE SCALE GENOMIC DNA]</scope>
    <source>
        <strain evidence="7">ATCC 43989 / DSM 5975 / JCM 20966 / LMG 6465 / NBRC 14845 / NCIMB 13405 / ORS 571</strain>
    </source>
</reference>
<dbReference type="Proteomes" id="UP000000270">
    <property type="component" value="Chromosome"/>
</dbReference>
<dbReference type="KEGG" id="azc:AZC_3406"/>
<keyword evidence="1" id="KW-0001">2Fe-2S</keyword>
<dbReference type="PANTHER" id="PTHR40261:SF1">
    <property type="entry name" value="RIESKE DOMAIN-CONTAINING PROTEIN"/>
    <property type="match status" value="1"/>
</dbReference>
<reference evidence="7" key="2">
    <citation type="submission" date="2007-04" db="EMBL/GenBank/DDBJ databases">
        <title>Complete genome sequence of the nitrogen-fixing bacterium Azorhizobium caulinodans ORS571.</title>
        <authorList>
            <person name="Lee K.B."/>
            <person name="Backer P.D."/>
            <person name="Aono T."/>
            <person name="Liu C.T."/>
            <person name="Suzuki S."/>
            <person name="Suzuki T."/>
            <person name="Kaneko T."/>
            <person name="Yamada M."/>
            <person name="Tabata S."/>
            <person name="Kupfer D.M."/>
            <person name="Najar F.Z."/>
            <person name="Wiley G.B."/>
            <person name="Roe B."/>
            <person name="Binnewies T."/>
            <person name="Ussery D."/>
            <person name="Vereecke D."/>
            <person name="Gevers D."/>
            <person name="Holsters M."/>
            <person name="Oyaizu H."/>
        </authorList>
    </citation>
    <scope>NUCLEOTIDE SEQUENCE [LARGE SCALE GENOMIC DNA]</scope>
    <source>
        <strain evidence="7">ATCC 43989 / DSM 5975 / JCM 20966 / LMG 6465 / NBRC 14845 / NCIMB 13405 / ORS 571</strain>
    </source>
</reference>
<feature type="domain" description="Rieske" evidence="5">
    <location>
        <begin position="38"/>
        <end position="117"/>
    </location>
</feature>
<proteinExistence type="predicted"/>
<dbReference type="eggNOG" id="COG2146">
    <property type="taxonomic scope" value="Bacteria"/>
</dbReference>
<dbReference type="STRING" id="438753.AZC_3406"/>
<evidence type="ECO:0000259" key="5">
    <source>
        <dbReference type="PROSITE" id="PS51296"/>
    </source>
</evidence>
<dbReference type="GO" id="GO:0046872">
    <property type="term" value="F:metal ion binding"/>
    <property type="evidence" value="ECO:0007669"/>
    <property type="project" value="UniProtKB-KW"/>
</dbReference>
<sequence>MDTDLVYAICQLNDIPSQRAVGLQLVRVGQDGAEIAWPIVIVRWGRQVFGYENRCPHHGVNLDWERNQFLDPNGIRLMCGKHGAQFELGTGRCMDGPCKGESLTPVPLVVLDGDICVVGVQLAEDAEDEEFDAPATCDEEA</sequence>
<dbReference type="Gene3D" id="2.102.10.10">
    <property type="entry name" value="Rieske [2Fe-2S] iron-sulphur domain"/>
    <property type="match status" value="1"/>
</dbReference>
<gene>
    <name evidence="6" type="ordered locus">AZC_3406</name>
</gene>
<reference evidence="6 7" key="3">
    <citation type="journal article" date="2008" name="BMC Genomics">
        <title>The genome of the versatile nitrogen fixer Azorhizobium caulinodans ORS571.</title>
        <authorList>
            <person name="Lee KB."/>
            <person name="Backer P.D."/>
            <person name="Aono T."/>
            <person name="Liu CT."/>
            <person name="Suzuki S."/>
            <person name="Suzuki T."/>
            <person name="Kaneko T."/>
            <person name="Yamada M."/>
            <person name="Tabata S."/>
            <person name="Kupfer D.M."/>
            <person name="Najar F.Z."/>
            <person name="Wiley G.B."/>
            <person name="Roe B."/>
            <person name="Binnewies T.T."/>
            <person name="Ussery D.W."/>
            <person name="D'Haeze W."/>
            <person name="Herder J.D."/>
            <person name="Gevers D."/>
            <person name="Vereecke D."/>
            <person name="Holsters M."/>
            <person name="Oyaizu H."/>
        </authorList>
    </citation>
    <scope>NUCLEOTIDE SEQUENCE [LARGE SCALE GENOMIC DNA]</scope>
    <source>
        <strain evidence="7">ATCC 43989 / DSM 5975 / JCM 20966 / LMG 6465 / NBRC 14845 / NCIMB 13405 / ORS 571</strain>
    </source>
</reference>
<reference evidence="6 7" key="6">
    <citation type="journal article" date="2011" name="Appl. Environ. Microbiol.">
        <title>Involvement of the azorhizobial chromosome partition gene (parA) in the onset of bacteroid differentiation during Sesbania rostrata stem nodule development.</title>
        <authorList>
            <person name="Liu CT."/>
            <person name="Lee KB."/>
            <person name="Wang YS."/>
            <person name="Peng MH."/>
            <person name="Lee KT."/>
            <person name="Suzuki S."/>
            <person name="Suzuki T."/>
            <person name="Oyaizu H."/>
        </authorList>
    </citation>
    <scope>NUCLEOTIDE SEQUENCE [LARGE SCALE GENOMIC DNA]</scope>
    <source>
        <strain evidence="7">ATCC 43989 / DSM 5975 / JCM 20966 / LMG 6465 / NBRC 14845 / NCIMB 13405 / ORS 571</strain>
    </source>
</reference>
<evidence type="ECO:0000256" key="3">
    <source>
        <dbReference type="ARBA" id="ARBA00023004"/>
    </source>
</evidence>
<evidence type="ECO:0000256" key="2">
    <source>
        <dbReference type="ARBA" id="ARBA00022723"/>
    </source>
</evidence>
<dbReference type="PROSITE" id="PS51296">
    <property type="entry name" value="RIESKE"/>
    <property type="match status" value="1"/>
</dbReference>
<evidence type="ECO:0000313" key="6">
    <source>
        <dbReference type="EMBL" id="BAF89404.1"/>
    </source>
</evidence>
<keyword evidence="7" id="KW-1185">Reference proteome</keyword>
<evidence type="ECO:0000313" key="7">
    <source>
        <dbReference type="Proteomes" id="UP000000270"/>
    </source>
</evidence>
<organism evidence="6 7">
    <name type="scientific">Azorhizobium caulinodans (strain ATCC 43989 / DSM 5975 / JCM 20966 / LMG 6465 / NBRC 14845 / NCIMB 13405 / ORS 571)</name>
    <dbReference type="NCBI Taxonomy" id="438753"/>
    <lineage>
        <taxon>Bacteria</taxon>
        <taxon>Pseudomonadati</taxon>
        <taxon>Pseudomonadota</taxon>
        <taxon>Alphaproteobacteria</taxon>
        <taxon>Hyphomicrobiales</taxon>
        <taxon>Xanthobacteraceae</taxon>
        <taxon>Azorhizobium</taxon>
    </lineage>
</organism>
<dbReference type="SUPFAM" id="SSF50022">
    <property type="entry name" value="ISP domain"/>
    <property type="match status" value="1"/>
</dbReference>
<protein>
    <submittedName>
        <fullName evidence="6">Putative nitrite reductase ferredoxin subunit</fullName>
    </submittedName>
</protein>
<dbReference type="InterPro" id="IPR017941">
    <property type="entry name" value="Rieske_2Fe-2S"/>
</dbReference>
<name>A8IIH2_AZOC5</name>
<dbReference type="EMBL" id="AP009384">
    <property type="protein sequence ID" value="BAF89404.1"/>
    <property type="molecule type" value="Genomic_DNA"/>
</dbReference>
<dbReference type="PANTHER" id="PTHR40261">
    <property type="match status" value="1"/>
</dbReference>
<reference evidence="6 7" key="1">
    <citation type="journal article" date="2007" name="Appl. Environ. Microbiol.">
        <title>Rhizobial factors required for stem nodule maturation and maintenance in Sesbania rostrata-Azorhizobium caulinodans ORS571 symbiosis.</title>
        <authorList>
            <person name="Suzuki S."/>
            <person name="Aono T."/>
            <person name="Lee KB."/>
            <person name="Suzuki T."/>
            <person name="Liu CT."/>
            <person name="Miwa H."/>
            <person name="Wakao S."/>
            <person name="Iki T."/>
            <person name="Oyaizu H."/>
        </authorList>
    </citation>
    <scope>NUCLEOTIDE SEQUENCE [LARGE SCALE GENOMIC DNA]</scope>
    <source>
        <strain evidence="7">ATCC 43989 / DSM 5975 / JCM 20966 / LMG 6465 / NBRC 14845 / NCIMB 13405 / ORS 571</strain>
    </source>
</reference>
<dbReference type="GO" id="GO:0051537">
    <property type="term" value="F:2 iron, 2 sulfur cluster binding"/>
    <property type="evidence" value="ECO:0007669"/>
    <property type="project" value="UniProtKB-KW"/>
</dbReference>
<accession>A8IIH2</accession>
<dbReference type="Pfam" id="PF00355">
    <property type="entry name" value="Rieske"/>
    <property type="match status" value="1"/>
</dbReference>
<evidence type="ECO:0000256" key="4">
    <source>
        <dbReference type="ARBA" id="ARBA00023014"/>
    </source>
</evidence>
<evidence type="ECO:0000256" key="1">
    <source>
        <dbReference type="ARBA" id="ARBA00022714"/>
    </source>
</evidence>